<evidence type="ECO:0000313" key="2">
    <source>
        <dbReference type="EMBL" id="WGV15877.1"/>
    </source>
</evidence>
<reference evidence="2 3" key="1">
    <citation type="submission" date="2023-04" db="EMBL/GenBank/DDBJ databases">
        <title>YMD61, complete Genome.</title>
        <authorList>
            <person name="Zhang J."/>
        </authorList>
    </citation>
    <scope>NUCLEOTIDE SEQUENCE [LARGE SCALE GENOMIC DNA]</scope>
    <source>
        <strain evidence="2 3">YMD61</strain>
    </source>
</reference>
<feature type="region of interest" description="Disordered" evidence="1">
    <location>
        <begin position="1"/>
        <end position="22"/>
    </location>
</feature>
<dbReference type="Proteomes" id="UP001230978">
    <property type="component" value="Chromosome"/>
</dbReference>
<dbReference type="RefSeq" id="WP_281465670.1">
    <property type="nucleotide sequence ID" value="NZ_CP124535.1"/>
</dbReference>
<evidence type="ECO:0000256" key="1">
    <source>
        <dbReference type="SAM" id="MobiDB-lite"/>
    </source>
</evidence>
<proteinExistence type="predicted"/>
<name>A0ABY8Q5G7_9RHOB</name>
<dbReference type="EMBL" id="CP124535">
    <property type="protein sequence ID" value="WGV15877.1"/>
    <property type="molecule type" value="Genomic_DNA"/>
</dbReference>
<keyword evidence="3" id="KW-1185">Reference proteome</keyword>
<organism evidence="2 3">
    <name type="scientific">Fuscovulum ytuae</name>
    <dbReference type="NCBI Taxonomy" id="3042299"/>
    <lineage>
        <taxon>Bacteria</taxon>
        <taxon>Pseudomonadati</taxon>
        <taxon>Pseudomonadota</taxon>
        <taxon>Alphaproteobacteria</taxon>
        <taxon>Rhodobacterales</taxon>
        <taxon>Paracoccaceae</taxon>
        <taxon>Fuscovulum</taxon>
    </lineage>
</organism>
<feature type="compositionally biased region" description="Basic and acidic residues" evidence="1">
    <location>
        <begin position="12"/>
        <end position="21"/>
    </location>
</feature>
<dbReference type="Gene3D" id="3.40.50.2300">
    <property type="match status" value="1"/>
</dbReference>
<protein>
    <submittedName>
        <fullName evidence="2">Uncharacterized protein</fullName>
    </submittedName>
</protein>
<evidence type="ECO:0000313" key="3">
    <source>
        <dbReference type="Proteomes" id="UP001230978"/>
    </source>
</evidence>
<gene>
    <name evidence="2" type="ORF">QF092_16745</name>
</gene>
<accession>A0ABY8Q5G7</accession>
<sequence length="114" mass="12118">MKTQTLLAAAKPRRDPARDRISFGGGVSTDYATSRRIEGFRDVLTEAGLPPAPEQIIACGDPSGRAMQEIAALCDRLGDLPAGLLVNSLTTFEEVLGLFVHLPPGSFDRSAIGH</sequence>